<sequence length="935" mass="98781">MAGTNSSRRERLGATLLAALLALSVVAGVAGLGAASDGTDHVTRNGDKLVVKLGENATATKQISVSVAGKTYTHPEKAKKKATDTFRIPVKKLSVRKKNLKNATVTVKSNGTELFSETANLRYLKFGKTKAATFENGKLRVPLKQALGYEGGTSVALKLDGSKKPVSGTVKYENGNPYLAVKFDAGAVSLPLDKKAKLAVPNRAKTSMNIRKHVADATRVTALDGRTLAVSNPLFGNGQYDLTVETSGGRFAGAVGAKNGRLTLADSAVAAANRWTVSAYRDGQPLFVNVTEQARSTETIAAKVSQNGSVVSLADQSVTAKRTTVWLTNATRNDSATDRSRYVSVSVPVKKGDVNLSSTPYRLNPDGGYRVIVTGEQFVRAAVTGNESANDTLFYASQSAANGGGGTGDGDSSGVLSLVTGNKMLLGGAVVVLLVGVVGVVAGLRIGGGGSSSGTSAGASSGTRDHQVELRAIDAGTNSLATEDVRVVAEQKHRTARRGSDGHEEVTLTGGSGSVTLQRGTWRFAAEAAGVTDEKRPRKIQSDETLQFELGPRTVPATVTDGEGQPLSNVPVTATIEGGQSDTRRTDSDGSVTFSLPLGAEEVELSASHEKYDDDATTVALDGSVGEQSLSLELRTGGLDVTVTVDGAAVSGLPVEIRSREKAVREVGGNREATTGADGAAEFDDLPVGKYEAGTEIPGDAFAVQSKRVRVRDGQRTRATLDASFEYGLDRRQRDRIADIRRDVDALTTASGRDVAIPRYYGSVVTALLDAVERLPREGHRFAIADADPDEVVAALLDTAEETVELVDDAMATKRNTDLFGACVDMPDARVEWSGDFEAETLFGLLAEDRTAQRQPVRTQLQAVDDRINDERSDVAVVAPARELWEGVQRLVQRAPDDDPVRGAAVVLAASGLLDAVDELFDHEELRERLERTVF</sequence>
<organism evidence="2 3">
    <name type="scientific">Halorussus gelatinilyticus</name>
    <dbReference type="NCBI Taxonomy" id="2937524"/>
    <lineage>
        <taxon>Archaea</taxon>
        <taxon>Methanobacteriati</taxon>
        <taxon>Methanobacteriota</taxon>
        <taxon>Stenosarchaea group</taxon>
        <taxon>Halobacteria</taxon>
        <taxon>Halobacteriales</taxon>
        <taxon>Haladaptataceae</taxon>
        <taxon>Halorussus</taxon>
    </lineage>
</organism>
<feature type="region of interest" description="Disordered" evidence="1">
    <location>
        <begin position="493"/>
        <end position="513"/>
    </location>
</feature>
<reference evidence="2" key="1">
    <citation type="submission" date="2022-04" db="EMBL/GenBank/DDBJ databases">
        <title>Diverse halophilic archaea isolated from saline environments.</title>
        <authorList>
            <person name="Cui H.-L."/>
        </authorList>
    </citation>
    <scope>NUCLEOTIDE SEQUENCE</scope>
    <source>
        <strain evidence="2">XZYJT40</strain>
    </source>
</reference>
<evidence type="ECO:0000313" key="2">
    <source>
        <dbReference type="EMBL" id="UPW02281.1"/>
    </source>
</evidence>
<proteinExistence type="predicted"/>
<name>A0A8U0INW0_9EURY</name>
<evidence type="ECO:0008006" key="4">
    <source>
        <dbReference type="Google" id="ProtNLM"/>
    </source>
</evidence>
<gene>
    <name evidence="2" type="ORF">M0R88_09365</name>
</gene>
<dbReference type="RefSeq" id="WP_248656665.1">
    <property type="nucleotide sequence ID" value="NZ_CP096658.1"/>
</dbReference>
<dbReference type="GeneID" id="72190062"/>
<dbReference type="Gene3D" id="2.60.40.1120">
    <property type="entry name" value="Carboxypeptidase-like, regulatory domain"/>
    <property type="match status" value="1"/>
</dbReference>
<dbReference type="KEGG" id="haxz:M0R88_09365"/>
<dbReference type="Proteomes" id="UP000830434">
    <property type="component" value="Chromosome"/>
</dbReference>
<evidence type="ECO:0000256" key="1">
    <source>
        <dbReference type="SAM" id="MobiDB-lite"/>
    </source>
</evidence>
<dbReference type="EMBL" id="CP096658">
    <property type="protein sequence ID" value="UPW02281.1"/>
    <property type="molecule type" value="Genomic_DNA"/>
</dbReference>
<keyword evidence="3" id="KW-1185">Reference proteome</keyword>
<evidence type="ECO:0000313" key="3">
    <source>
        <dbReference type="Proteomes" id="UP000830434"/>
    </source>
</evidence>
<accession>A0A8U0INW0</accession>
<dbReference type="InterPro" id="IPR008969">
    <property type="entry name" value="CarboxyPept-like_regulatory"/>
</dbReference>
<feature type="compositionally biased region" description="Basic and acidic residues" evidence="1">
    <location>
        <begin position="493"/>
        <end position="506"/>
    </location>
</feature>
<dbReference type="AlphaFoldDB" id="A0A8U0INW0"/>
<protein>
    <recommendedName>
        <fullName evidence="4">Carboxypeptidase regulatory-like domain-containing protein</fullName>
    </recommendedName>
</protein>
<dbReference type="SUPFAM" id="SSF49464">
    <property type="entry name" value="Carboxypeptidase regulatory domain-like"/>
    <property type="match status" value="1"/>
</dbReference>